<gene>
    <name evidence="6" type="ORF">CKA81_00650</name>
</gene>
<evidence type="ECO:0000256" key="3">
    <source>
        <dbReference type="ARBA" id="ARBA00022801"/>
    </source>
</evidence>
<dbReference type="GO" id="GO:0019213">
    <property type="term" value="F:deacetylase activity"/>
    <property type="evidence" value="ECO:0007669"/>
    <property type="project" value="TreeGrafter"/>
</dbReference>
<dbReference type="Proteomes" id="UP000283474">
    <property type="component" value="Chromosome"/>
</dbReference>
<dbReference type="PANTHER" id="PTHR31609">
    <property type="entry name" value="YDJC DEACETYLASE FAMILY MEMBER"/>
    <property type="match status" value="1"/>
</dbReference>
<dbReference type="OrthoDB" id="5295855at2"/>
<dbReference type="RefSeq" id="WP_128353568.1">
    <property type="nucleotide sequence ID" value="NZ_CP022987.1"/>
</dbReference>
<dbReference type="GO" id="GO:0046872">
    <property type="term" value="F:metal ion binding"/>
    <property type="evidence" value="ECO:0007669"/>
    <property type="project" value="UniProtKB-KW"/>
</dbReference>
<sequence>MAEAGKKQIVICADDFGMNPAVDAGILHLAKLGRLNATSCLVEGPSFAAGAQALTQSGLQLGLHLNFTESLQQAGLYLPVSSLIMHAWLRRLDAQAVARQIARQLDAFESLLGRAPDFIDGHQHIHQFPQIRSALLDQVQRRYAKNPPWLRCTQAAAMPGMSWSLQLKAWTIEALGARQFARAAQRRGLPLNRRFLGVYDFQGGQPVYAALLQQWFKHARDGDVIMCHPAADAYPTDGLGPQRVAEFQVLQSAVVGEWMQQYGVVLS</sequence>
<keyword evidence="3" id="KW-0378">Hydrolase</keyword>
<dbReference type="CDD" id="cd10807">
    <property type="entry name" value="YdjC_like_3"/>
    <property type="match status" value="1"/>
</dbReference>
<dbReference type="GO" id="GO:0016787">
    <property type="term" value="F:hydrolase activity"/>
    <property type="evidence" value="ECO:0007669"/>
    <property type="project" value="UniProtKB-KW"/>
</dbReference>
<keyword evidence="4" id="KW-0460">Magnesium</keyword>
<keyword evidence="7" id="KW-1185">Reference proteome</keyword>
<evidence type="ECO:0000313" key="6">
    <source>
        <dbReference type="EMBL" id="QAA92520.1"/>
    </source>
</evidence>
<name>A0A410G8A8_9BURK</name>
<organism evidence="6 7">
    <name type="scientific">Pollutimonas thiosulfatoxidans</name>
    <dbReference type="NCBI Taxonomy" id="2028345"/>
    <lineage>
        <taxon>Bacteria</taxon>
        <taxon>Pseudomonadati</taxon>
        <taxon>Pseudomonadota</taxon>
        <taxon>Betaproteobacteria</taxon>
        <taxon>Burkholderiales</taxon>
        <taxon>Alcaligenaceae</taxon>
        <taxon>Pollutimonas</taxon>
    </lineage>
</organism>
<dbReference type="EMBL" id="CP022987">
    <property type="protein sequence ID" value="QAA92520.1"/>
    <property type="molecule type" value="Genomic_DNA"/>
</dbReference>
<accession>A0A410G8A8</accession>
<dbReference type="AlphaFoldDB" id="A0A410G8A8"/>
<dbReference type="GO" id="GO:0005975">
    <property type="term" value="P:carbohydrate metabolic process"/>
    <property type="evidence" value="ECO:0007669"/>
    <property type="project" value="InterPro"/>
</dbReference>
<dbReference type="InterPro" id="IPR011330">
    <property type="entry name" value="Glyco_hydro/deAcase_b/a-brl"/>
</dbReference>
<evidence type="ECO:0000256" key="2">
    <source>
        <dbReference type="ARBA" id="ARBA00022723"/>
    </source>
</evidence>
<keyword evidence="5" id="KW-0119">Carbohydrate metabolism</keyword>
<evidence type="ECO:0000256" key="5">
    <source>
        <dbReference type="ARBA" id="ARBA00023277"/>
    </source>
</evidence>
<comment type="cofactor">
    <cofactor evidence="1">
        <name>Mg(2+)</name>
        <dbReference type="ChEBI" id="CHEBI:18420"/>
    </cofactor>
</comment>
<reference evidence="6 7" key="1">
    <citation type="submission" date="2017-08" db="EMBL/GenBank/DDBJ databases">
        <authorList>
            <person name="Park S.-J."/>
            <person name="Kim H."/>
        </authorList>
    </citation>
    <scope>NUCLEOTIDE SEQUENCE [LARGE SCALE GENOMIC DNA]</scope>
    <source>
        <strain evidence="7">ye3</strain>
    </source>
</reference>
<evidence type="ECO:0000256" key="1">
    <source>
        <dbReference type="ARBA" id="ARBA00001946"/>
    </source>
</evidence>
<protein>
    <recommendedName>
        <fullName evidence="8">ChbG/HpnK family deacetylase</fullName>
    </recommendedName>
</protein>
<proteinExistence type="predicted"/>
<evidence type="ECO:0000313" key="7">
    <source>
        <dbReference type="Proteomes" id="UP000283474"/>
    </source>
</evidence>
<keyword evidence="2" id="KW-0479">Metal-binding</keyword>
<evidence type="ECO:0000256" key="4">
    <source>
        <dbReference type="ARBA" id="ARBA00022842"/>
    </source>
</evidence>
<dbReference type="SUPFAM" id="SSF88713">
    <property type="entry name" value="Glycoside hydrolase/deacetylase"/>
    <property type="match status" value="1"/>
</dbReference>
<dbReference type="PANTHER" id="PTHR31609:SF1">
    <property type="entry name" value="CARBOHYDRATE DEACETYLASE"/>
    <property type="match status" value="1"/>
</dbReference>
<dbReference type="Gene3D" id="3.20.20.370">
    <property type="entry name" value="Glycoside hydrolase/deacetylase"/>
    <property type="match status" value="1"/>
</dbReference>
<dbReference type="InterPro" id="IPR006879">
    <property type="entry name" value="YdjC-like"/>
</dbReference>
<evidence type="ECO:0008006" key="8">
    <source>
        <dbReference type="Google" id="ProtNLM"/>
    </source>
</evidence>
<dbReference type="KEGG" id="pus:CKA81_00650"/>
<dbReference type="Pfam" id="PF04794">
    <property type="entry name" value="YdjC"/>
    <property type="match status" value="1"/>
</dbReference>